<evidence type="ECO:0000256" key="9">
    <source>
        <dbReference type="ARBA" id="ARBA00022989"/>
    </source>
</evidence>
<evidence type="ECO:0000256" key="3">
    <source>
        <dbReference type="ARBA" id="ARBA00006501"/>
    </source>
</evidence>
<protein>
    <recommendedName>
        <fullName evidence="4 14">Protoporphyrinogen IX oxidase</fullName>
        <shortName evidence="14">PPO</shortName>
        <ecNumber evidence="14 15">1.3.99.-</ecNumber>
    </recommendedName>
</protein>
<feature type="transmembrane region" description="Helical" evidence="14">
    <location>
        <begin position="121"/>
        <end position="139"/>
    </location>
</feature>
<evidence type="ECO:0000256" key="12">
    <source>
        <dbReference type="ARBA" id="ARBA00023136"/>
    </source>
</evidence>
<evidence type="ECO:0000256" key="10">
    <source>
        <dbReference type="ARBA" id="ARBA00023002"/>
    </source>
</evidence>
<comment type="function">
    <text evidence="14 15">Catalyzes the oxidation of protoporphyrinogen IX to protoporphyrin IX.</text>
</comment>
<dbReference type="GO" id="GO:0046872">
    <property type="term" value="F:metal ion binding"/>
    <property type="evidence" value="ECO:0007669"/>
    <property type="project" value="UniProtKB-UniRule"/>
</dbReference>
<evidence type="ECO:0000256" key="14">
    <source>
        <dbReference type="HAMAP-Rule" id="MF_02239"/>
    </source>
</evidence>
<keyword evidence="9 14" id="KW-1133">Transmembrane helix</keyword>
<dbReference type="Pfam" id="PF03653">
    <property type="entry name" value="UPF0093"/>
    <property type="match status" value="1"/>
</dbReference>
<dbReference type="OrthoDB" id="9800824at2"/>
<evidence type="ECO:0000313" key="16">
    <source>
        <dbReference type="EMBL" id="RVU45154.1"/>
    </source>
</evidence>
<feature type="transmembrane region" description="Helical" evidence="14">
    <location>
        <begin position="82"/>
        <end position="100"/>
    </location>
</feature>
<evidence type="ECO:0000256" key="4">
    <source>
        <dbReference type="ARBA" id="ARBA00017504"/>
    </source>
</evidence>
<proteinExistence type="inferred from homology"/>
<dbReference type="InterPro" id="IPR005265">
    <property type="entry name" value="HemJ-like"/>
</dbReference>
<keyword evidence="5 14" id="KW-1003">Cell membrane</keyword>
<keyword evidence="11 14" id="KW-0408">Iron</keyword>
<gene>
    <name evidence="16" type="ORF">EOE66_13455</name>
</gene>
<keyword evidence="12 14" id="KW-0472">Membrane</keyword>
<sequence length="142" mass="16279">MSSSYLWVKAFHIVFVASWFAGLFYLPRIFVNLAMVPADSHAERERLLLMARKLYRFSSLLMVPALVLGLVLWLGYGVGGGWMHAKLVLVLAVIGYHHVCRGVLRSFEQLNNKRSHKWFRVFNEVSVLMFIAIVVLVVVKPF</sequence>
<dbReference type="HAMAP" id="MF_02239">
    <property type="entry name" value="HemJ"/>
    <property type="match status" value="1"/>
</dbReference>
<feature type="transmembrane region" description="Helical" evidence="14">
    <location>
        <begin position="6"/>
        <end position="26"/>
    </location>
</feature>
<feature type="binding site" description="axial binding residue" evidence="14">
    <location>
        <position position="86"/>
    </location>
    <ligand>
        <name>heme</name>
        <dbReference type="ChEBI" id="CHEBI:30413"/>
    </ligand>
    <ligandPart>
        <name>Fe</name>
        <dbReference type="ChEBI" id="CHEBI:18248"/>
    </ligandPart>
</feature>
<keyword evidence="7 14" id="KW-0812">Transmembrane</keyword>
<evidence type="ECO:0000256" key="13">
    <source>
        <dbReference type="ARBA" id="ARBA00048390"/>
    </source>
</evidence>
<evidence type="ECO:0000256" key="15">
    <source>
        <dbReference type="PIRNR" id="PIRNR004638"/>
    </source>
</evidence>
<evidence type="ECO:0000256" key="8">
    <source>
        <dbReference type="ARBA" id="ARBA00022723"/>
    </source>
</evidence>
<dbReference type="EC" id="1.3.99.-" evidence="14 15"/>
<feature type="binding site" description="axial binding residue" evidence="14">
    <location>
        <position position="12"/>
    </location>
    <ligand>
        <name>heme</name>
        <dbReference type="ChEBI" id="CHEBI:30413"/>
    </ligand>
    <ligandPart>
        <name>Fe</name>
        <dbReference type="ChEBI" id="CHEBI:18248"/>
    </ligandPart>
</feature>
<dbReference type="UniPathway" id="UPA00251">
    <property type="reaction ID" value="UER00324"/>
</dbReference>
<dbReference type="GO" id="GO:0005886">
    <property type="term" value="C:plasma membrane"/>
    <property type="evidence" value="ECO:0007669"/>
    <property type="project" value="UniProtKB-SubCell"/>
</dbReference>
<dbReference type="EMBL" id="SACR01000004">
    <property type="protein sequence ID" value="RVU45154.1"/>
    <property type="molecule type" value="Genomic_DNA"/>
</dbReference>
<evidence type="ECO:0000256" key="2">
    <source>
        <dbReference type="ARBA" id="ARBA00005073"/>
    </source>
</evidence>
<comment type="cofactor">
    <cofactor evidence="14 15">
        <name>heme b</name>
        <dbReference type="ChEBI" id="CHEBI:60344"/>
    </cofactor>
    <text evidence="14 15">Binds 1 heme b (iron(II)-protoporphyrin IX) group per subunit.</text>
</comment>
<dbReference type="AlphaFoldDB" id="A0A437REL4"/>
<keyword evidence="8 14" id="KW-0479">Metal-binding</keyword>
<organism evidence="16 17">
    <name type="scientific">Rubrivivax rivuli</name>
    <dbReference type="NCBI Taxonomy" id="1862385"/>
    <lineage>
        <taxon>Bacteria</taxon>
        <taxon>Pseudomonadati</taxon>
        <taxon>Pseudomonadota</taxon>
        <taxon>Betaproteobacteria</taxon>
        <taxon>Burkholderiales</taxon>
        <taxon>Sphaerotilaceae</taxon>
        <taxon>Rubrivivax</taxon>
    </lineage>
</organism>
<evidence type="ECO:0000256" key="11">
    <source>
        <dbReference type="ARBA" id="ARBA00023004"/>
    </source>
</evidence>
<comment type="similarity">
    <text evidence="3 14 15">Belongs to the HemJ family.</text>
</comment>
<dbReference type="PANTHER" id="PTHR40255">
    <property type="entry name" value="UPF0093 MEMBRANE PROTEIN SLR1790"/>
    <property type="match status" value="1"/>
</dbReference>
<evidence type="ECO:0000256" key="6">
    <source>
        <dbReference type="ARBA" id="ARBA00022617"/>
    </source>
</evidence>
<feature type="transmembrane region" description="Helical" evidence="14">
    <location>
        <begin position="54"/>
        <end position="76"/>
    </location>
</feature>
<comment type="caution">
    <text evidence="16">The sequence shown here is derived from an EMBL/GenBank/DDBJ whole genome shotgun (WGS) entry which is preliminary data.</text>
</comment>
<evidence type="ECO:0000256" key="1">
    <source>
        <dbReference type="ARBA" id="ARBA00004651"/>
    </source>
</evidence>
<dbReference type="RefSeq" id="WP_128229255.1">
    <property type="nucleotide sequence ID" value="NZ_SACR01000004.1"/>
</dbReference>
<comment type="pathway">
    <text evidence="2 14 15">Porphyrin-containing compound metabolism; protoporphyrin-IX biosynthesis; protoporphyrin-IX from protoporphyrinogen-IX: step 1/1.</text>
</comment>
<keyword evidence="10 14" id="KW-0560">Oxidoreductase</keyword>
<dbReference type="GO" id="GO:0070818">
    <property type="term" value="F:protoporphyrinogen oxidase activity"/>
    <property type="evidence" value="ECO:0007669"/>
    <property type="project" value="UniProtKB-UniRule"/>
</dbReference>
<evidence type="ECO:0000256" key="7">
    <source>
        <dbReference type="ARBA" id="ARBA00022692"/>
    </source>
</evidence>
<comment type="subunit">
    <text evidence="14">Homodimer.</text>
</comment>
<dbReference type="Proteomes" id="UP000285575">
    <property type="component" value="Unassembled WGS sequence"/>
</dbReference>
<name>A0A437REL4_9BURK</name>
<comment type="subcellular location">
    <subcellularLocation>
        <location evidence="1 14">Cell membrane</location>
        <topology evidence="1 14">Multi-pass membrane protein</topology>
    </subcellularLocation>
</comment>
<evidence type="ECO:0000256" key="5">
    <source>
        <dbReference type="ARBA" id="ARBA00022475"/>
    </source>
</evidence>
<keyword evidence="17" id="KW-1185">Reference proteome</keyword>
<keyword evidence="6 14" id="KW-0349">Heme</keyword>
<dbReference type="PIRSF" id="PIRSF004638">
    <property type="entry name" value="UCP004638"/>
    <property type="match status" value="1"/>
</dbReference>
<accession>A0A437REL4</accession>
<comment type="catalytic activity">
    <reaction evidence="13 14 15">
        <text>protoporphyrinogen IX + 3 A = protoporphyrin IX + 3 AH2</text>
        <dbReference type="Rhea" id="RHEA:62000"/>
        <dbReference type="ChEBI" id="CHEBI:13193"/>
        <dbReference type="ChEBI" id="CHEBI:17499"/>
        <dbReference type="ChEBI" id="CHEBI:57306"/>
        <dbReference type="ChEBI" id="CHEBI:57307"/>
    </reaction>
</comment>
<dbReference type="GO" id="GO:0006782">
    <property type="term" value="P:protoporphyrinogen IX biosynthetic process"/>
    <property type="evidence" value="ECO:0007669"/>
    <property type="project" value="UniProtKB-UniRule"/>
</dbReference>
<reference evidence="16 17" key="1">
    <citation type="submission" date="2019-01" db="EMBL/GenBank/DDBJ databases">
        <authorList>
            <person name="Chen W.-M."/>
        </authorList>
    </citation>
    <scope>NUCLEOTIDE SEQUENCE [LARGE SCALE GENOMIC DNA]</scope>
    <source>
        <strain evidence="16 17">KYPY4</strain>
    </source>
</reference>
<evidence type="ECO:0000313" key="17">
    <source>
        <dbReference type="Proteomes" id="UP000285575"/>
    </source>
</evidence>
<dbReference type="PANTHER" id="PTHR40255:SF1">
    <property type="entry name" value="PROTOPORPHYRINOGEN IX OXIDASE"/>
    <property type="match status" value="1"/>
</dbReference>